<evidence type="ECO:0000313" key="4">
    <source>
        <dbReference type="EMBL" id="CAG9801113.1"/>
    </source>
</evidence>
<gene>
    <name evidence="4" type="ORF">CHIRRI_LOCUS4048</name>
</gene>
<keyword evidence="1" id="KW-0862">Zinc</keyword>
<dbReference type="SMART" id="SM00355">
    <property type="entry name" value="ZnF_C2H2"/>
    <property type="match status" value="4"/>
</dbReference>
<dbReference type="InterPro" id="IPR036236">
    <property type="entry name" value="Znf_C2H2_sf"/>
</dbReference>
<organism evidence="4 5">
    <name type="scientific">Chironomus riparius</name>
    <dbReference type="NCBI Taxonomy" id="315576"/>
    <lineage>
        <taxon>Eukaryota</taxon>
        <taxon>Metazoa</taxon>
        <taxon>Ecdysozoa</taxon>
        <taxon>Arthropoda</taxon>
        <taxon>Hexapoda</taxon>
        <taxon>Insecta</taxon>
        <taxon>Pterygota</taxon>
        <taxon>Neoptera</taxon>
        <taxon>Endopterygota</taxon>
        <taxon>Diptera</taxon>
        <taxon>Nematocera</taxon>
        <taxon>Chironomoidea</taxon>
        <taxon>Chironomidae</taxon>
        <taxon>Chironominae</taxon>
        <taxon>Chironomus</taxon>
    </lineage>
</organism>
<reference evidence="4" key="1">
    <citation type="submission" date="2022-01" db="EMBL/GenBank/DDBJ databases">
        <authorList>
            <person name="King R."/>
        </authorList>
    </citation>
    <scope>NUCLEOTIDE SEQUENCE</scope>
</reference>
<protein>
    <recommendedName>
        <fullName evidence="3">C2H2-type domain-containing protein</fullName>
    </recommendedName>
</protein>
<feature type="compositionally biased region" description="Basic and acidic residues" evidence="2">
    <location>
        <begin position="122"/>
        <end position="134"/>
    </location>
</feature>
<feature type="domain" description="C2H2-type" evidence="3">
    <location>
        <begin position="226"/>
        <end position="254"/>
    </location>
</feature>
<keyword evidence="1" id="KW-0863">Zinc-finger</keyword>
<dbReference type="OrthoDB" id="8922241at2759"/>
<accession>A0A9N9RPU9</accession>
<proteinExistence type="predicted"/>
<dbReference type="SUPFAM" id="SSF57667">
    <property type="entry name" value="beta-beta-alpha zinc fingers"/>
    <property type="match status" value="1"/>
</dbReference>
<dbReference type="Gene3D" id="3.30.160.60">
    <property type="entry name" value="Classic Zinc Finger"/>
    <property type="match status" value="1"/>
</dbReference>
<dbReference type="GO" id="GO:0005634">
    <property type="term" value="C:nucleus"/>
    <property type="evidence" value="ECO:0007669"/>
    <property type="project" value="InterPro"/>
</dbReference>
<dbReference type="PROSITE" id="PS50157">
    <property type="entry name" value="ZINC_FINGER_C2H2_2"/>
    <property type="match status" value="1"/>
</dbReference>
<keyword evidence="1" id="KW-0479">Metal-binding</keyword>
<dbReference type="EMBL" id="OU895877">
    <property type="protein sequence ID" value="CAG9801113.1"/>
    <property type="molecule type" value="Genomic_DNA"/>
</dbReference>
<name>A0A9N9RPU9_9DIPT</name>
<sequence>MEMFETQICRFCSKQGFIFCDVNHEAIQKFSNFIPNLININDESLLHISKVCTTCYQTVKNIVYNLENIRDTQKILKIENLMRPKVKEEQKLIFEDIAKKYTNLNVKKIQVSPSTSAQAVKAEQEKPKSEESPPKKLLLQAQPTQKLVIIEAIPESSPETSTKNNRSFMCITCSQKFHNYEQMQVHLKSCQISSSNLKCFCGKVLRSKKELGIHVFTQHKQHKQNHVCKICNKLFTTMTSLNNHMSMMHNGSKLTSKGTLMCHYCKGKFLDLDALEKHRKDECCGRKVNEM</sequence>
<dbReference type="SMART" id="SM00868">
    <property type="entry name" value="zf-AD"/>
    <property type="match status" value="1"/>
</dbReference>
<reference evidence="4" key="2">
    <citation type="submission" date="2022-10" db="EMBL/GenBank/DDBJ databases">
        <authorList>
            <consortium name="ENA_rothamsted_submissions"/>
            <consortium name="culmorum"/>
            <person name="King R."/>
        </authorList>
    </citation>
    <scope>NUCLEOTIDE SEQUENCE</scope>
</reference>
<evidence type="ECO:0000313" key="5">
    <source>
        <dbReference type="Proteomes" id="UP001153620"/>
    </source>
</evidence>
<dbReference type="GO" id="GO:0008270">
    <property type="term" value="F:zinc ion binding"/>
    <property type="evidence" value="ECO:0007669"/>
    <property type="project" value="UniProtKB-KW"/>
</dbReference>
<keyword evidence="5" id="KW-1185">Reference proteome</keyword>
<dbReference type="PROSITE" id="PS00028">
    <property type="entry name" value="ZINC_FINGER_C2H2_1"/>
    <property type="match status" value="1"/>
</dbReference>
<evidence type="ECO:0000259" key="3">
    <source>
        <dbReference type="PROSITE" id="PS50157"/>
    </source>
</evidence>
<dbReference type="Proteomes" id="UP001153620">
    <property type="component" value="Chromosome 1"/>
</dbReference>
<evidence type="ECO:0000256" key="1">
    <source>
        <dbReference type="PROSITE-ProRule" id="PRU00042"/>
    </source>
</evidence>
<feature type="region of interest" description="Disordered" evidence="2">
    <location>
        <begin position="117"/>
        <end position="137"/>
    </location>
</feature>
<dbReference type="InterPro" id="IPR013087">
    <property type="entry name" value="Znf_C2H2_type"/>
</dbReference>
<dbReference type="InterPro" id="IPR012934">
    <property type="entry name" value="Znf_AD"/>
</dbReference>
<dbReference type="AlphaFoldDB" id="A0A9N9RPU9"/>
<evidence type="ECO:0000256" key="2">
    <source>
        <dbReference type="SAM" id="MobiDB-lite"/>
    </source>
</evidence>